<dbReference type="GO" id="GO:0005829">
    <property type="term" value="C:cytosol"/>
    <property type="evidence" value="ECO:0007669"/>
    <property type="project" value="TreeGrafter"/>
</dbReference>
<keyword evidence="1" id="KW-0238">DNA-binding</keyword>
<dbReference type="PANTHER" id="PTHR33221:SF5">
    <property type="entry name" value="HTH-TYPE TRANSCRIPTIONAL REGULATOR ISCR"/>
    <property type="match status" value="1"/>
</dbReference>
<dbReference type="SUPFAM" id="SSF46785">
    <property type="entry name" value="Winged helix' DNA-binding domain"/>
    <property type="match status" value="1"/>
</dbReference>
<comment type="caution">
    <text evidence="2">The sequence shown here is derived from an EMBL/GenBank/DDBJ whole genome shotgun (WGS) entry which is preliminary data.</text>
</comment>
<evidence type="ECO:0000313" key="2">
    <source>
        <dbReference type="EMBL" id="OWZ83602.1"/>
    </source>
</evidence>
<dbReference type="GO" id="GO:0003677">
    <property type="term" value="F:DNA binding"/>
    <property type="evidence" value="ECO:0007669"/>
    <property type="project" value="UniProtKB-KW"/>
</dbReference>
<organism evidence="2 3">
    <name type="scientific">Natranaerobius trueperi</name>
    <dbReference type="NCBI Taxonomy" id="759412"/>
    <lineage>
        <taxon>Bacteria</taxon>
        <taxon>Bacillati</taxon>
        <taxon>Bacillota</taxon>
        <taxon>Clostridia</taxon>
        <taxon>Natranaerobiales</taxon>
        <taxon>Natranaerobiaceae</taxon>
        <taxon>Natranaerobius</taxon>
    </lineage>
</organism>
<dbReference type="InterPro" id="IPR036390">
    <property type="entry name" value="WH_DNA-bd_sf"/>
</dbReference>
<sequence>MKVSIRSKWALASTVYFAVNYSDNVIPLKTASKALGISEKYLEQLVIPLKKSGLLESIRGVQGGYRLKKHPKEITVYEVLGSIEPIEFSDEVTSEDKGEDKILFNVTDEFWSQLNSYVIKKLSEKTLEDFRDEYSNKSDEGFMYYI</sequence>
<dbReference type="PROSITE" id="PS51197">
    <property type="entry name" value="HTH_RRF2_2"/>
    <property type="match status" value="1"/>
</dbReference>
<keyword evidence="3" id="KW-1185">Reference proteome</keyword>
<dbReference type="RefSeq" id="WP_089023723.1">
    <property type="nucleotide sequence ID" value="NZ_NIQC01000015.1"/>
</dbReference>
<dbReference type="Gene3D" id="1.10.10.10">
    <property type="entry name" value="Winged helix-like DNA-binding domain superfamily/Winged helix DNA-binding domain"/>
    <property type="match status" value="1"/>
</dbReference>
<protein>
    <submittedName>
        <fullName evidence="2">Transcriptional regulator</fullName>
    </submittedName>
</protein>
<dbReference type="EMBL" id="NIQC01000015">
    <property type="protein sequence ID" value="OWZ83602.1"/>
    <property type="molecule type" value="Genomic_DNA"/>
</dbReference>
<dbReference type="NCBIfam" id="TIGR00738">
    <property type="entry name" value="rrf2_super"/>
    <property type="match status" value="1"/>
</dbReference>
<dbReference type="InterPro" id="IPR036388">
    <property type="entry name" value="WH-like_DNA-bd_sf"/>
</dbReference>
<dbReference type="PANTHER" id="PTHR33221">
    <property type="entry name" value="WINGED HELIX-TURN-HELIX TRANSCRIPTIONAL REGULATOR, RRF2 FAMILY"/>
    <property type="match status" value="1"/>
</dbReference>
<dbReference type="OrthoDB" id="9808360at2"/>
<evidence type="ECO:0000313" key="3">
    <source>
        <dbReference type="Proteomes" id="UP000214588"/>
    </source>
</evidence>
<accession>A0A226BXU3</accession>
<gene>
    <name evidence="2" type="ORF">CDO51_07785</name>
</gene>
<evidence type="ECO:0000256" key="1">
    <source>
        <dbReference type="ARBA" id="ARBA00023125"/>
    </source>
</evidence>
<dbReference type="PROSITE" id="PS01332">
    <property type="entry name" value="HTH_RRF2_1"/>
    <property type="match status" value="1"/>
</dbReference>
<dbReference type="InterPro" id="IPR000944">
    <property type="entry name" value="Tscrpt_reg_Rrf2"/>
</dbReference>
<dbReference type="Proteomes" id="UP000214588">
    <property type="component" value="Unassembled WGS sequence"/>
</dbReference>
<proteinExistence type="predicted"/>
<dbReference type="Pfam" id="PF02082">
    <property type="entry name" value="Rrf2"/>
    <property type="match status" value="1"/>
</dbReference>
<dbReference type="AlphaFoldDB" id="A0A226BXU3"/>
<reference evidence="2 3" key="1">
    <citation type="submission" date="2017-06" db="EMBL/GenBank/DDBJ databases">
        <title>Draft Genome Sequence of Natranaerobius trueperi halophilic, alkalithermophilic bacteria from soda lakes.</title>
        <authorList>
            <person name="Zhao B."/>
        </authorList>
    </citation>
    <scope>NUCLEOTIDE SEQUENCE [LARGE SCALE GENOMIC DNA]</scope>
    <source>
        <strain evidence="2 3">DSM 18760</strain>
    </source>
</reference>
<dbReference type="InterPro" id="IPR030489">
    <property type="entry name" value="TR_Rrf2-type_CS"/>
</dbReference>
<name>A0A226BXU3_9FIRM</name>
<dbReference type="GO" id="GO:0003700">
    <property type="term" value="F:DNA-binding transcription factor activity"/>
    <property type="evidence" value="ECO:0007669"/>
    <property type="project" value="TreeGrafter"/>
</dbReference>